<keyword evidence="4" id="KW-0378">Hydrolase</keyword>
<dbReference type="EMBL" id="JFYZ01000013">
    <property type="protein sequence ID" value="EZP81258.1"/>
    <property type="molecule type" value="Genomic_DNA"/>
</dbReference>
<dbReference type="InterPro" id="IPR005135">
    <property type="entry name" value="Endo/exonuclease/phosphatase"/>
</dbReference>
<dbReference type="eggNOG" id="COG3568">
    <property type="taxonomic scope" value="Bacteria"/>
</dbReference>
<feature type="chain" id="PRO_5014496892" evidence="1">
    <location>
        <begin position="22"/>
        <end position="346"/>
    </location>
</feature>
<dbReference type="PATRIC" id="fig|158500.4.peg.2986"/>
<dbReference type="Pfam" id="PF03372">
    <property type="entry name" value="Exo_endo_phos"/>
    <property type="match status" value="1"/>
</dbReference>
<evidence type="ECO:0000256" key="1">
    <source>
        <dbReference type="SAM" id="SignalP"/>
    </source>
</evidence>
<dbReference type="PANTHER" id="PTHR16320:SF1">
    <property type="entry name" value="SPHINGOMYELINASE DDB_G0288017"/>
    <property type="match status" value="1"/>
</dbReference>
<dbReference type="GO" id="GO:0004767">
    <property type="term" value="F:sphingomyelin phosphodiesterase activity"/>
    <property type="evidence" value="ECO:0007669"/>
    <property type="project" value="InterPro"/>
</dbReference>
<reference evidence="4 5" key="1">
    <citation type="submission" date="2014-03" db="EMBL/GenBank/DDBJ databases">
        <title>Whole genome sequence of Novosphingobium resinovorum KF1.</title>
        <authorList>
            <person name="Gan H.M."/>
            <person name="Gan H.Y."/>
            <person name="Chew T.H."/>
            <person name="Savka M.A."/>
        </authorList>
    </citation>
    <scope>NUCLEOTIDE SEQUENCE [LARGE SCALE GENOMIC DNA]</scope>
    <source>
        <strain evidence="4 5">KF1</strain>
    </source>
</reference>
<gene>
    <name evidence="3" type="ORF">BES08_24325</name>
    <name evidence="4" type="ORF">BV97_02919</name>
</gene>
<dbReference type="GO" id="GO:0005737">
    <property type="term" value="C:cytoplasm"/>
    <property type="evidence" value="ECO:0007669"/>
    <property type="project" value="TreeGrafter"/>
</dbReference>
<dbReference type="OrthoDB" id="7181414at2"/>
<protein>
    <submittedName>
        <fullName evidence="4">Metal-dependent hydrolase</fullName>
    </submittedName>
</protein>
<name>A0A031JWR0_9SPHN</name>
<dbReference type="InterPro" id="IPR038772">
    <property type="entry name" value="Sph/SMPD2-like"/>
</dbReference>
<dbReference type="Proteomes" id="UP000024329">
    <property type="component" value="Unassembled WGS sequence"/>
</dbReference>
<sequence length="346" mass="37909">MTTRHVLAALCLILFSGCGTAPPLRHMTAAQAPAPRVELAADGVTRTTTLSVLTYNVEGLGWPARSGREGDLRRIGEHLAALRAAGKAPDVVMFQEVFSGAAKKAILATGYPAIVHGPTRLAPHATMFRDKLPGRADWRRGEIGMRMTGSGLVVASSYPVLLTRHQAYGRRSCAGIDCLANKGVMQARIAVPGVPVPVDLFDTHMNSRGASRAPLFRNLEAHARQANEASHFIEQNHDDRFPIVFGGDFNMRHSQGRWENFTRYQPMELVHRACMEPNSGCDVRMSWDGDEPWVDTQDLQFFESGQGVGITPIRVEALFDGGPNGPVLSDHDGFLVTYRLSWRDPS</sequence>
<dbReference type="PANTHER" id="PTHR16320">
    <property type="entry name" value="SPHINGOMYELINASE FAMILY MEMBER"/>
    <property type="match status" value="1"/>
</dbReference>
<evidence type="ECO:0000313" key="6">
    <source>
        <dbReference type="Proteomes" id="UP000094626"/>
    </source>
</evidence>
<evidence type="ECO:0000313" key="3">
    <source>
        <dbReference type="EMBL" id="AOR79882.1"/>
    </source>
</evidence>
<evidence type="ECO:0000259" key="2">
    <source>
        <dbReference type="Pfam" id="PF03372"/>
    </source>
</evidence>
<evidence type="ECO:0000313" key="4">
    <source>
        <dbReference type="EMBL" id="EZP81258.1"/>
    </source>
</evidence>
<dbReference type="SUPFAM" id="SSF56219">
    <property type="entry name" value="DNase I-like"/>
    <property type="match status" value="1"/>
</dbReference>
<dbReference type="Gene3D" id="3.60.10.10">
    <property type="entry name" value="Endonuclease/exonuclease/phosphatase"/>
    <property type="match status" value="1"/>
</dbReference>
<keyword evidence="3" id="KW-0614">Plasmid</keyword>
<dbReference type="KEGG" id="nre:BES08_24325"/>
<dbReference type="AlphaFoldDB" id="A0A031JWR0"/>
<keyword evidence="6" id="KW-1185">Reference proteome</keyword>
<feature type="domain" description="Endonuclease/exonuclease/phosphatase" evidence="2">
    <location>
        <begin position="53"/>
        <end position="256"/>
    </location>
</feature>
<dbReference type="Proteomes" id="UP000094626">
    <property type="component" value="Plasmid pSA1"/>
</dbReference>
<feature type="signal peptide" evidence="1">
    <location>
        <begin position="1"/>
        <end position="21"/>
    </location>
</feature>
<geneLocation type="plasmid" evidence="3 6">
    <name>pSA1</name>
</geneLocation>
<reference evidence="3" key="2">
    <citation type="submission" date="2016-08" db="EMBL/GenBank/DDBJ databases">
        <authorList>
            <person name="Seilhamer J.J."/>
        </authorList>
    </citation>
    <scope>NUCLEOTIDE SEQUENCE [LARGE SCALE GENOMIC DNA]</scope>
    <source>
        <strain evidence="3">SA1</strain>
        <plasmid evidence="3">pSA1</plasmid>
    </source>
</reference>
<accession>A0A031JWR0</accession>
<dbReference type="PROSITE" id="PS51257">
    <property type="entry name" value="PROKAR_LIPOPROTEIN"/>
    <property type="match status" value="1"/>
</dbReference>
<evidence type="ECO:0000313" key="5">
    <source>
        <dbReference type="Proteomes" id="UP000024329"/>
    </source>
</evidence>
<organism evidence="4 5">
    <name type="scientific">Novosphingobium resinovorum</name>
    <dbReference type="NCBI Taxonomy" id="158500"/>
    <lineage>
        <taxon>Bacteria</taxon>
        <taxon>Pseudomonadati</taxon>
        <taxon>Pseudomonadota</taxon>
        <taxon>Alphaproteobacteria</taxon>
        <taxon>Sphingomonadales</taxon>
        <taxon>Sphingomonadaceae</taxon>
        <taxon>Novosphingobium</taxon>
    </lineage>
</organism>
<reference evidence="6" key="3">
    <citation type="journal article" date="2017" name="J. Biotechnol.">
        <title>Complete genome sequence of Novosphingobium resinovorum SA1, a versatile xenobiotic-degrading bacterium capable of utilizing sulfanilic acid.</title>
        <authorList>
            <person name="Hegedus B."/>
            <person name="Kos P.B."/>
            <person name="Balint B."/>
            <person name="Maroti G."/>
            <person name="Gan H.M."/>
            <person name="Perei K."/>
            <person name="Rakhely G."/>
        </authorList>
    </citation>
    <scope>NUCLEOTIDE SEQUENCE [LARGE SCALE GENOMIC DNA]</scope>
    <source>
        <strain evidence="6">SA1</strain>
    </source>
</reference>
<proteinExistence type="predicted"/>
<dbReference type="RefSeq" id="WP_036526626.1">
    <property type="nucleotide sequence ID" value="NZ_CP017076.1"/>
</dbReference>
<keyword evidence="1" id="KW-0732">Signal</keyword>
<dbReference type="EMBL" id="CP017076">
    <property type="protein sequence ID" value="AOR79882.1"/>
    <property type="molecule type" value="Genomic_DNA"/>
</dbReference>
<dbReference type="InterPro" id="IPR036691">
    <property type="entry name" value="Endo/exonu/phosph_ase_sf"/>
</dbReference>